<reference evidence="1 2" key="1">
    <citation type="submission" date="2021-05" db="EMBL/GenBank/DDBJ databases">
        <title>Roseococcus sp. XZZS9, whole genome shotgun sequencing project.</title>
        <authorList>
            <person name="Zhao G."/>
            <person name="Shen L."/>
        </authorList>
    </citation>
    <scope>NUCLEOTIDE SEQUENCE [LARGE SCALE GENOMIC DNA]</scope>
    <source>
        <strain evidence="1 2">XZZS9</strain>
    </source>
</reference>
<keyword evidence="2" id="KW-1185">Reference proteome</keyword>
<dbReference type="InterPro" id="IPR024659">
    <property type="entry name" value="Phage_coat_Gp5"/>
</dbReference>
<accession>A0ABS5QBZ8</accession>
<dbReference type="Proteomes" id="UP000766336">
    <property type="component" value="Unassembled WGS sequence"/>
</dbReference>
<dbReference type="Pfam" id="PF11651">
    <property type="entry name" value="P22_CoatProtein"/>
    <property type="match status" value="1"/>
</dbReference>
<protein>
    <recommendedName>
        <fullName evidence="3">P22 coat protein Gp5</fullName>
    </recommendedName>
</protein>
<organism evidence="1 2">
    <name type="scientific">Roseococcus pinisoli</name>
    <dbReference type="NCBI Taxonomy" id="2835040"/>
    <lineage>
        <taxon>Bacteria</taxon>
        <taxon>Pseudomonadati</taxon>
        <taxon>Pseudomonadota</taxon>
        <taxon>Alphaproteobacteria</taxon>
        <taxon>Acetobacterales</taxon>
        <taxon>Roseomonadaceae</taxon>
        <taxon>Roseococcus</taxon>
    </lineage>
</organism>
<evidence type="ECO:0008006" key="3">
    <source>
        <dbReference type="Google" id="ProtNLM"/>
    </source>
</evidence>
<dbReference type="Gene3D" id="2.40.30.240">
    <property type="match status" value="1"/>
</dbReference>
<sequence>MANTTLTADIVAKEAVMILENNLVMGNQVYRGYEDEFSKNINGYEVGDTISIRRPTDFTVRNGPVLSSQDVVEGKTSLTVNMRKGIDFEFTSQDLTLKIGDLSERVIRPAMIQLGNQVDVDLMNLYQQVPNWVGTPGEVVNSYADYAKAPERMDELAVPTAQRSSVLSPSDHWGLLGSQTGLYIESAAKGAYREGSLGRIGGIDTYMSQNVPTHVVGVKSGTPLINGAGQDVTYDSVKNTNTQSLVTKGWTNSVTGILKAGDVITIAGVFAVNPVTKAVLPFLRQFTVVADANSGASTGPATLTITPAIIISGAFKTCSASPAADAPINVMGTGGTGYRQNMAFHRNAFALAMVPLKSPPGAVEVSRQSYKGVSVRVIPVYDGINDVSKWRLDILYGVKAIDPRLAVRFSGSP</sequence>
<dbReference type="RefSeq" id="WP_213669895.1">
    <property type="nucleotide sequence ID" value="NZ_JAHCDA010000002.1"/>
</dbReference>
<name>A0ABS5QBZ8_9PROT</name>
<evidence type="ECO:0000313" key="1">
    <source>
        <dbReference type="EMBL" id="MBS7811206.1"/>
    </source>
</evidence>
<dbReference type="EMBL" id="JAHCDA010000002">
    <property type="protein sequence ID" value="MBS7811206.1"/>
    <property type="molecule type" value="Genomic_DNA"/>
</dbReference>
<proteinExistence type="predicted"/>
<gene>
    <name evidence="1" type="ORF">KHU32_09675</name>
</gene>
<evidence type="ECO:0000313" key="2">
    <source>
        <dbReference type="Proteomes" id="UP000766336"/>
    </source>
</evidence>
<comment type="caution">
    <text evidence="1">The sequence shown here is derived from an EMBL/GenBank/DDBJ whole genome shotgun (WGS) entry which is preliminary data.</text>
</comment>